<dbReference type="EMBL" id="RJJQ01000018">
    <property type="protein sequence ID" value="RNI19917.1"/>
    <property type="molecule type" value="Genomic_DNA"/>
</dbReference>
<evidence type="ECO:0000313" key="4">
    <source>
        <dbReference type="Proteomes" id="UP000271678"/>
    </source>
</evidence>
<evidence type="ECO:0000256" key="1">
    <source>
        <dbReference type="SAM" id="MobiDB-lite"/>
    </source>
</evidence>
<evidence type="ECO:0000259" key="2">
    <source>
        <dbReference type="Pfam" id="PF13649"/>
    </source>
</evidence>
<reference evidence="3 4" key="1">
    <citation type="submission" date="2018-11" db="EMBL/GenBank/DDBJ databases">
        <title>Draft genome of Simplicispira Flexivirga sp. BO-16.</title>
        <authorList>
            <person name="Im W.T."/>
        </authorList>
    </citation>
    <scope>NUCLEOTIDE SEQUENCE [LARGE SCALE GENOMIC DNA]</scope>
    <source>
        <strain evidence="3 4">BO-16</strain>
    </source>
</reference>
<dbReference type="GO" id="GO:0032259">
    <property type="term" value="P:methylation"/>
    <property type="evidence" value="ECO:0007669"/>
    <property type="project" value="UniProtKB-KW"/>
</dbReference>
<dbReference type="Proteomes" id="UP000271678">
    <property type="component" value="Unassembled WGS sequence"/>
</dbReference>
<dbReference type="GO" id="GO:0008168">
    <property type="term" value="F:methyltransferase activity"/>
    <property type="evidence" value="ECO:0007669"/>
    <property type="project" value="UniProtKB-KW"/>
</dbReference>
<keyword evidence="4" id="KW-1185">Reference proteome</keyword>
<comment type="caution">
    <text evidence="3">The sequence shown here is derived from an EMBL/GenBank/DDBJ whole genome shotgun (WGS) entry which is preliminary data.</text>
</comment>
<feature type="region of interest" description="Disordered" evidence="1">
    <location>
        <begin position="160"/>
        <end position="185"/>
    </location>
</feature>
<gene>
    <name evidence="3" type="ORF">EFY87_15980</name>
</gene>
<protein>
    <submittedName>
        <fullName evidence="3">Class I SAM-dependent methyltransferase</fullName>
    </submittedName>
</protein>
<keyword evidence="3" id="KW-0489">Methyltransferase</keyword>
<keyword evidence="3" id="KW-0808">Transferase</keyword>
<name>A0A3M9M3Y7_9MICO</name>
<sequence length="394" mass="43181">MRDLDATRFRAFMQRDDQVQHAVVVARLDSLGVDLVAEAHLAPIDAGKPLAGQPLHVVLRWRGSMCRERQHATLDVHVDTARVHPRQIGVQHEVVVDAIEVDRHELRRPGRALAHTQQVAGKGVEIRNRVRAHSNLQQSKAAYRSPGGNQLRIPNGPEISTLRARVPDPSPARFDRTLPKGPAVPDSRAAREADLITYYDNEAADRSTSPLADGRAEHRDAFIDLLAREHRSTVVEVGTGPGRDSLAFHQAGLAVQGVDLAPASVTLCRAQGLSVQVGTALELPFASGEFEAAYTASTLLHIADEDLDTALAELVRVVRPDSPIAIGLWGAPTSREQHWGDPSYGPPRFFALRSDSDLRLRLAAHGAVELFEAWPPESSGLHYQWAILRTRHTS</sequence>
<dbReference type="Pfam" id="PF13649">
    <property type="entry name" value="Methyltransf_25"/>
    <property type="match status" value="1"/>
</dbReference>
<proteinExistence type="predicted"/>
<dbReference type="Gene3D" id="3.40.50.150">
    <property type="entry name" value="Vaccinia Virus protein VP39"/>
    <property type="match status" value="1"/>
</dbReference>
<accession>A0A3M9M3Y7</accession>
<evidence type="ECO:0000313" key="3">
    <source>
        <dbReference type="EMBL" id="RNI19917.1"/>
    </source>
</evidence>
<dbReference type="AlphaFoldDB" id="A0A3M9M3Y7"/>
<feature type="region of interest" description="Disordered" evidence="1">
    <location>
        <begin position="136"/>
        <end position="155"/>
    </location>
</feature>
<dbReference type="SUPFAM" id="SSF53335">
    <property type="entry name" value="S-adenosyl-L-methionine-dependent methyltransferases"/>
    <property type="match status" value="1"/>
</dbReference>
<dbReference type="CDD" id="cd02440">
    <property type="entry name" value="AdoMet_MTases"/>
    <property type="match status" value="1"/>
</dbReference>
<dbReference type="InterPro" id="IPR041698">
    <property type="entry name" value="Methyltransf_25"/>
</dbReference>
<dbReference type="InterPro" id="IPR029063">
    <property type="entry name" value="SAM-dependent_MTases_sf"/>
</dbReference>
<feature type="domain" description="Methyltransferase" evidence="2">
    <location>
        <begin position="234"/>
        <end position="321"/>
    </location>
</feature>
<organism evidence="3 4">
    <name type="scientific">Flexivirga caeni</name>
    <dbReference type="NCBI Taxonomy" id="2294115"/>
    <lineage>
        <taxon>Bacteria</taxon>
        <taxon>Bacillati</taxon>
        <taxon>Actinomycetota</taxon>
        <taxon>Actinomycetes</taxon>
        <taxon>Micrococcales</taxon>
        <taxon>Dermacoccaceae</taxon>
        <taxon>Flexivirga</taxon>
    </lineage>
</organism>